<evidence type="ECO:0000313" key="2">
    <source>
        <dbReference type="EMBL" id="AKP78484.1"/>
    </source>
</evidence>
<dbReference type="InterPro" id="IPR014710">
    <property type="entry name" value="RmlC-like_jellyroll"/>
</dbReference>
<dbReference type="AlphaFoldDB" id="A0A806TJM0"/>
<dbReference type="Gene3D" id="2.60.120.10">
    <property type="entry name" value="Jelly Rolls"/>
    <property type="match status" value="1"/>
</dbReference>
<sequence length="122" mass="13945">MKIYKFSKEHSKKIEKYQSHLATYVKITQTNKAAMIGYMYIDGEGTVGYHEAPIPQLFIVVEGEGWVTGEDQKRISIKRGEAALWEKGEWHMSGSEEGMTAIVIQSEELHPEAFMEIKKQHA</sequence>
<accession>A0A806TJM0</accession>
<evidence type="ECO:0000313" key="3">
    <source>
        <dbReference type="Proteomes" id="UP000036410"/>
    </source>
</evidence>
<evidence type="ECO:0000259" key="1">
    <source>
        <dbReference type="Pfam" id="PF07883"/>
    </source>
</evidence>
<dbReference type="RefSeq" id="WP_034268408.1">
    <property type="nucleotide sequence ID" value="NZ_CP010586.1"/>
</dbReference>
<dbReference type="InterPro" id="IPR013096">
    <property type="entry name" value="Cupin_2"/>
</dbReference>
<name>A0A806TJM0_PRIMG</name>
<dbReference type="InterPro" id="IPR011051">
    <property type="entry name" value="RmlC_Cupin_sf"/>
</dbReference>
<protein>
    <submittedName>
        <fullName evidence="2">Cupin domain protein</fullName>
    </submittedName>
</protein>
<gene>
    <name evidence="2" type="ORF">AS52_03523</name>
</gene>
<dbReference type="Proteomes" id="UP000036410">
    <property type="component" value="Chromosome"/>
</dbReference>
<dbReference type="SUPFAM" id="SSF51182">
    <property type="entry name" value="RmlC-like cupins"/>
    <property type="match status" value="1"/>
</dbReference>
<proteinExistence type="predicted"/>
<dbReference type="Pfam" id="PF07883">
    <property type="entry name" value="Cupin_2"/>
    <property type="match status" value="1"/>
</dbReference>
<organism evidence="2 3">
    <name type="scientific">Priestia megaterium Q3</name>
    <dbReference type="NCBI Taxonomy" id="1452722"/>
    <lineage>
        <taxon>Bacteria</taxon>
        <taxon>Bacillati</taxon>
        <taxon>Bacillota</taxon>
        <taxon>Bacilli</taxon>
        <taxon>Bacillales</taxon>
        <taxon>Bacillaceae</taxon>
        <taxon>Priestia</taxon>
    </lineage>
</organism>
<reference evidence="2 3" key="1">
    <citation type="submission" date="2015-01" db="EMBL/GenBank/DDBJ databases">
        <title>Genome sequence of bacillus megaterium Q3.</title>
        <authorList>
            <person name="Wang Y."/>
            <person name="Luo K."/>
            <person name="Bai L."/>
            <person name="Luo F."/>
        </authorList>
    </citation>
    <scope>NUCLEOTIDE SEQUENCE [LARGE SCALE GENOMIC DNA]</scope>
    <source>
        <strain evidence="2 3">Q3</strain>
    </source>
</reference>
<feature type="domain" description="Cupin type-2" evidence="1">
    <location>
        <begin position="46"/>
        <end position="93"/>
    </location>
</feature>
<dbReference type="EMBL" id="CP010586">
    <property type="protein sequence ID" value="AKP78484.1"/>
    <property type="molecule type" value="Genomic_DNA"/>
</dbReference>